<dbReference type="InterPro" id="IPR013780">
    <property type="entry name" value="Glyco_hydro_b"/>
</dbReference>
<dbReference type="GO" id="GO:0004557">
    <property type="term" value="F:alpha-galactosidase activity"/>
    <property type="evidence" value="ECO:0007669"/>
    <property type="project" value="TreeGrafter"/>
</dbReference>
<dbReference type="OrthoDB" id="5795902at2759"/>
<dbReference type="PANTHER" id="PTHR11452:SF66">
    <property type="entry name" value="ALPHA-GALACTOSIDASE"/>
    <property type="match status" value="1"/>
</dbReference>
<keyword evidence="8" id="KW-0458">Lysosome</keyword>
<dbReference type="InterPro" id="IPR017853">
    <property type="entry name" value="GH"/>
</dbReference>
<comment type="subunit">
    <text evidence="3 10">Homodimer.</text>
</comment>
<keyword evidence="7" id="KW-0325">Glycoprotein</keyword>
<keyword evidence="11" id="KW-0732">Signal</keyword>
<evidence type="ECO:0000313" key="13">
    <source>
        <dbReference type="EMBL" id="CAF4914324.1"/>
    </source>
</evidence>
<dbReference type="Gene3D" id="3.20.20.70">
    <property type="entry name" value="Aldolase class I"/>
    <property type="match status" value="1"/>
</dbReference>
<dbReference type="InterPro" id="IPR002241">
    <property type="entry name" value="Glyco_hydro_27"/>
</dbReference>
<sequence length="409" mass="46829">MYVLLLFCVLGVTSALENGLALTPPMGWLTWQRFRCITDCKTYPDECISEALIRRTADKMVSDGYLAAGYNYVGIDDCWMEKDRDKDGRLVPDATRFPNGMKGIGDYLHSKGLKFFLYQDYGNKTCAGYPGVLGHEKIDVDSFVGWGVDYIKLDGCNVELSKMDTGYPEFGRIMNESGRPMVYSCSWPAYQDKPDYKSIREHCNLWRNTDDIQDSWASLTSIMDWFAERPELVEFAGPGHWNDPDMLLIGNYGLSVDQARVQMAVWSIMAAPLMMSVDLNTIKDEFKQILLNDRVIEIDQDEMGKQGMRVWNKSRCEIWSRELSNGYAVAFVSRRDDGAPYTVAAAFNDMRIPEQNYHVEELFDQEASRSYGTKDKTFKSRINPSGVKFYKFTPIKSNEINVTRITNRQ</sequence>
<reference evidence="13" key="1">
    <citation type="submission" date="2021-02" db="EMBL/GenBank/DDBJ databases">
        <authorList>
            <person name="Steward A R."/>
        </authorList>
    </citation>
    <scope>NUCLEOTIDE SEQUENCE</scope>
</reference>
<name>A0A821W081_9NEOP</name>
<dbReference type="AlphaFoldDB" id="A0A821W081"/>
<protein>
    <recommendedName>
        <fullName evidence="10">Alpha-galactosidase</fullName>
        <ecNumber evidence="10">3.2.1.-</ecNumber>
    </recommendedName>
</protein>
<dbReference type="GO" id="GO:0009311">
    <property type="term" value="P:oligosaccharide metabolic process"/>
    <property type="evidence" value="ECO:0007669"/>
    <property type="project" value="TreeGrafter"/>
</dbReference>
<keyword evidence="9 10" id="KW-0326">Glycosidase</keyword>
<dbReference type="Pfam" id="PF16499">
    <property type="entry name" value="Melibiase_2"/>
    <property type="match status" value="1"/>
</dbReference>
<evidence type="ECO:0000256" key="2">
    <source>
        <dbReference type="ARBA" id="ARBA00009743"/>
    </source>
</evidence>
<dbReference type="Gene3D" id="2.60.40.1180">
    <property type="entry name" value="Golgi alpha-mannosidase II"/>
    <property type="match status" value="1"/>
</dbReference>
<dbReference type="InterPro" id="IPR000111">
    <property type="entry name" value="Glyco_hydro_27/36_CS"/>
</dbReference>
<dbReference type="PANTHER" id="PTHR11452">
    <property type="entry name" value="ALPHA-GALACTOSIDASE/ALPHA-N-ACETYLGALACTOSAMINIDASE"/>
    <property type="match status" value="1"/>
</dbReference>
<feature type="domain" description="Alpha galactosidase A C-terminal" evidence="12">
    <location>
        <begin position="304"/>
        <end position="386"/>
    </location>
</feature>
<dbReference type="EC" id="3.2.1.-" evidence="10"/>
<keyword evidence="4 10" id="KW-0378">Hydrolase</keyword>
<dbReference type="FunFam" id="3.20.20.70:FF:000197">
    <property type="entry name" value="Alpha-galactosidase"/>
    <property type="match status" value="1"/>
</dbReference>
<dbReference type="Pfam" id="PF17450">
    <property type="entry name" value="Melibiase_2_C"/>
    <property type="match status" value="1"/>
</dbReference>
<feature type="signal peptide" evidence="11">
    <location>
        <begin position="1"/>
        <end position="15"/>
    </location>
</feature>
<accession>A0A821W081</accession>
<gene>
    <name evidence="13" type="ORF">PMACD_LOCUS12425</name>
</gene>
<evidence type="ECO:0000256" key="9">
    <source>
        <dbReference type="ARBA" id="ARBA00023295"/>
    </source>
</evidence>
<evidence type="ECO:0000256" key="4">
    <source>
        <dbReference type="ARBA" id="ARBA00022801"/>
    </source>
</evidence>
<dbReference type="Proteomes" id="UP000663880">
    <property type="component" value="Unassembled WGS sequence"/>
</dbReference>
<comment type="subcellular location">
    <subcellularLocation>
        <location evidence="1">Lysosome</location>
    </subcellularLocation>
</comment>
<keyword evidence="14" id="KW-1185">Reference proteome</keyword>
<dbReference type="SUPFAM" id="SSF51445">
    <property type="entry name" value="(Trans)glycosidases"/>
    <property type="match status" value="1"/>
</dbReference>
<comment type="similarity">
    <text evidence="2 10">Belongs to the glycosyl hydrolase 27 family.</text>
</comment>
<keyword evidence="6 10" id="KW-1015">Disulfide bond</keyword>
<evidence type="ECO:0000256" key="1">
    <source>
        <dbReference type="ARBA" id="ARBA00004371"/>
    </source>
</evidence>
<organism evidence="13 14">
    <name type="scientific">Pieris macdunnoughi</name>
    <dbReference type="NCBI Taxonomy" id="345717"/>
    <lineage>
        <taxon>Eukaryota</taxon>
        <taxon>Metazoa</taxon>
        <taxon>Ecdysozoa</taxon>
        <taxon>Arthropoda</taxon>
        <taxon>Hexapoda</taxon>
        <taxon>Insecta</taxon>
        <taxon>Pterygota</taxon>
        <taxon>Neoptera</taxon>
        <taxon>Endopterygota</taxon>
        <taxon>Lepidoptera</taxon>
        <taxon>Glossata</taxon>
        <taxon>Ditrysia</taxon>
        <taxon>Papilionoidea</taxon>
        <taxon>Pieridae</taxon>
        <taxon>Pierinae</taxon>
        <taxon>Pieris</taxon>
    </lineage>
</organism>
<dbReference type="InterPro" id="IPR013785">
    <property type="entry name" value="Aldolase_TIM"/>
</dbReference>
<evidence type="ECO:0000256" key="5">
    <source>
        <dbReference type="ARBA" id="ARBA00023098"/>
    </source>
</evidence>
<evidence type="ECO:0000256" key="6">
    <source>
        <dbReference type="ARBA" id="ARBA00023157"/>
    </source>
</evidence>
<dbReference type="SUPFAM" id="SSF51011">
    <property type="entry name" value="Glycosyl hydrolase domain"/>
    <property type="match status" value="1"/>
</dbReference>
<proteinExistence type="inferred from homology"/>
<evidence type="ECO:0000256" key="10">
    <source>
        <dbReference type="RuleBase" id="RU361168"/>
    </source>
</evidence>
<evidence type="ECO:0000256" key="11">
    <source>
        <dbReference type="SAM" id="SignalP"/>
    </source>
</evidence>
<dbReference type="GO" id="GO:0005764">
    <property type="term" value="C:lysosome"/>
    <property type="evidence" value="ECO:0007669"/>
    <property type="project" value="UniProtKB-SubCell"/>
</dbReference>
<evidence type="ECO:0000256" key="3">
    <source>
        <dbReference type="ARBA" id="ARBA00011738"/>
    </source>
</evidence>
<feature type="chain" id="PRO_5032785980" description="Alpha-galactosidase" evidence="11">
    <location>
        <begin position="16"/>
        <end position="409"/>
    </location>
</feature>
<dbReference type="PROSITE" id="PS00512">
    <property type="entry name" value="ALPHA_GALACTOSIDASE"/>
    <property type="match status" value="1"/>
</dbReference>
<evidence type="ECO:0000259" key="12">
    <source>
        <dbReference type="Pfam" id="PF17450"/>
    </source>
</evidence>
<keyword evidence="5" id="KW-0443">Lipid metabolism</keyword>
<dbReference type="CDD" id="cd14792">
    <property type="entry name" value="GH27"/>
    <property type="match status" value="1"/>
</dbReference>
<evidence type="ECO:0000256" key="8">
    <source>
        <dbReference type="ARBA" id="ARBA00023228"/>
    </source>
</evidence>
<evidence type="ECO:0000256" key="7">
    <source>
        <dbReference type="ARBA" id="ARBA00023180"/>
    </source>
</evidence>
<dbReference type="InterPro" id="IPR035373">
    <property type="entry name" value="Melibiase/NAGA_C"/>
</dbReference>
<comment type="caution">
    <text evidence="13">The sequence shown here is derived from an EMBL/GenBank/DDBJ whole genome shotgun (WGS) entry which is preliminary data.</text>
</comment>
<dbReference type="EMBL" id="CAJOBZ010000048">
    <property type="protein sequence ID" value="CAF4914324.1"/>
    <property type="molecule type" value="Genomic_DNA"/>
</dbReference>
<dbReference type="PRINTS" id="PR00740">
    <property type="entry name" value="GLHYDRLASE27"/>
</dbReference>
<dbReference type="GO" id="GO:0016139">
    <property type="term" value="P:glycoside catabolic process"/>
    <property type="evidence" value="ECO:0007669"/>
    <property type="project" value="TreeGrafter"/>
</dbReference>
<evidence type="ECO:0000313" key="14">
    <source>
        <dbReference type="Proteomes" id="UP000663880"/>
    </source>
</evidence>
<dbReference type="GO" id="GO:0006629">
    <property type="term" value="P:lipid metabolic process"/>
    <property type="evidence" value="ECO:0007669"/>
    <property type="project" value="UniProtKB-KW"/>
</dbReference>